<evidence type="ECO:0000313" key="9">
    <source>
        <dbReference type="Proteomes" id="UP000782312"/>
    </source>
</evidence>
<dbReference type="Gene3D" id="3.90.180.10">
    <property type="entry name" value="Medium-chain alcohol dehydrogenases, catalytic domain"/>
    <property type="match status" value="1"/>
</dbReference>
<evidence type="ECO:0000256" key="6">
    <source>
        <dbReference type="ARBA" id="ARBA00022990"/>
    </source>
</evidence>
<dbReference type="InterPro" id="IPR002364">
    <property type="entry name" value="Quin_OxRdtase/zeta-crystal_CS"/>
</dbReference>
<dbReference type="EMBL" id="JACPUR010000004">
    <property type="protein sequence ID" value="MBI3126475.1"/>
    <property type="molecule type" value="Genomic_DNA"/>
</dbReference>
<feature type="domain" description="Enoyl reductase (ER)" evidence="7">
    <location>
        <begin position="10"/>
        <end position="320"/>
    </location>
</feature>
<dbReference type="Pfam" id="PF08240">
    <property type="entry name" value="ADH_N"/>
    <property type="match status" value="1"/>
</dbReference>
<keyword evidence="6" id="KW-0007">Acetylation</keyword>
<keyword evidence="4" id="KW-0521">NADP</keyword>
<dbReference type="InterPro" id="IPR020843">
    <property type="entry name" value="ER"/>
</dbReference>
<evidence type="ECO:0000313" key="8">
    <source>
        <dbReference type="EMBL" id="MBI3126475.1"/>
    </source>
</evidence>
<evidence type="ECO:0000259" key="7">
    <source>
        <dbReference type="SMART" id="SM00829"/>
    </source>
</evidence>
<evidence type="ECO:0000256" key="1">
    <source>
        <dbReference type="ARBA" id="ARBA00004496"/>
    </source>
</evidence>
<dbReference type="PANTHER" id="PTHR44154:SF1">
    <property type="entry name" value="QUINONE OXIDOREDUCTASE"/>
    <property type="match status" value="1"/>
</dbReference>
<dbReference type="AlphaFoldDB" id="A0A932MLD8"/>
<dbReference type="SUPFAM" id="SSF50129">
    <property type="entry name" value="GroES-like"/>
    <property type="match status" value="1"/>
</dbReference>
<dbReference type="PANTHER" id="PTHR44154">
    <property type="entry name" value="QUINONE OXIDOREDUCTASE"/>
    <property type="match status" value="1"/>
</dbReference>
<dbReference type="InterPro" id="IPR036291">
    <property type="entry name" value="NAD(P)-bd_dom_sf"/>
</dbReference>
<gene>
    <name evidence="8" type="ORF">HYZ11_02590</name>
</gene>
<name>A0A932MLD8_UNCTE</name>
<dbReference type="InterPro" id="IPR051603">
    <property type="entry name" value="Zinc-ADH_QOR/CCCR"/>
</dbReference>
<evidence type="ECO:0000256" key="5">
    <source>
        <dbReference type="ARBA" id="ARBA00022884"/>
    </source>
</evidence>
<keyword evidence="5" id="KW-0694">RNA-binding</keyword>
<dbReference type="SMART" id="SM00829">
    <property type="entry name" value="PKS_ER"/>
    <property type="match status" value="1"/>
</dbReference>
<dbReference type="SUPFAM" id="SSF51735">
    <property type="entry name" value="NAD(P)-binding Rossmann-fold domains"/>
    <property type="match status" value="1"/>
</dbReference>
<proteinExistence type="predicted"/>
<dbReference type="Pfam" id="PF00107">
    <property type="entry name" value="ADH_zinc_N"/>
    <property type="match status" value="1"/>
</dbReference>
<comment type="subunit">
    <text evidence="2">Homotetramer.</text>
</comment>
<dbReference type="Proteomes" id="UP000782312">
    <property type="component" value="Unassembled WGS sequence"/>
</dbReference>
<dbReference type="GO" id="GO:0016491">
    <property type="term" value="F:oxidoreductase activity"/>
    <property type="evidence" value="ECO:0007669"/>
    <property type="project" value="InterPro"/>
</dbReference>
<dbReference type="InterPro" id="IPR011032">
    <property type="entry name" value="GroES-like_sf"/>
</dbReference>
<comment type="subcellular location">
    <subcellularLocation>
        <location evidence="1">Cytoplasm</location>
    </subcellularLocation>
</comment>
<protein>
    <submittedName>
        <fullName evidence="8">Zinc-binding dehydrogenase</fullName>
    </submittedName>
</protein>
<evidence type="ECO:0000256" key="3">
    <source>
        <dbReference type="ARBA" id="ARBA00022490"/>
    </source>
</evidence>
<dbReference type="InterPro" id="IPR013154">
    <property type="entry name" value="ADH-like_N"/>
</dbReference>
<dbReference type="GO" id="GO:0003723">
    <property type="term" value="F:RNA binding"/>
    <property type="evidence" value="ECO:0007669"/>
    <property type="project" value="UniProtKB-KW"/>
</dbReference>
<dbReference type="InterPro" id="IPR013149">
    <property type="entry name" value="ADH-like_C"/>
</dbReference>
<accession>A0A932MLD8</accession>
<comment type="caution">
    <text evidence="8">The sequence shown here is derived from an EMBL/GenBank/DDBJ whole genome shotgun (WGS) entry which is preliminary data.</text>
</comment>
<sequence length="322" mass="33479">MRAVRVHKLGLDHPMRLEEVEDARPAPGELLVRLGAAGVNPSDVATRAGSHVHAGGGLPYVPGLEAAGEVVGLGEGARGFSAGQRVFGRCAGGAYAELVRMDAATAALLPDGWSYEEGAGITLPFRTAWNALFFKANAGPGETVLVQGGAGGVGMAAIQLAKVAGCRVLATVSSDEKAAFCRGLGADETINYRKENVAARCKELTGGRGVEVIVELSGRENLAQDLESVCVGGRIILMAAGRGEGPAPLSVPALMTKDAHIIGITGVNLIPRMPEYVRRLAPLLREGRVKVHVARAFPFSEAEAAHVLLRSGDFLGKIVLVP</sequence>
<evidence type="ECO:0000256" key="4">
    <source>
        <dbReference type="ARBA" id="ARBA00022857"/>
    </source>
</evidence>
<organism evidence="8 9">
    <name type="scientific">Tectimicrobiota bacterium</name>
    <dbReference type="NCBI Taxonomy" id="2528274"/>
    <lineage>
        <taxon>Bacteria</taxon>
        <taxon>Pseudomonadati</taxon>
        <taxon>Nitrospinota/Tectimicrobiota group</taxon>
        <taxon>Candidatus Tectimicrobiota</taxon>
    </lineage>
</organism>
<dbReference type="PROSITE" id="PS01162">
    <property type="entry name" value="QOR_ZETA_CRYSTAL"/>
    <property type="match status" value="1"/>
</dbReference>
<dbReference type="GO" id="GO:0005737">
    <property type="term" value="C:cytoplasm"/>
    <property type="evidence" value="ECO:0007669"/>
    <property type="project" value="UniProtKB-SubCell"/>
</dbReference>
<evidence type="ECO:0000256" key="2">
    <source>
        <dbReference type="ARBA" id="ARBA00011881"/>
    </source>
</evidence>
<reference evidence="8" key="1">
    <citation type="submission" date="2020-07" db="EMBL/GenBank/DDBJ databases">
        <title>Huge and variable diversity of episymbiotic CPR bacteria and DPANN archaea in groundwater ecosystems.</title>
        <authorList>
            <person name="He C.Y."/>
            <person name="Keren R."/>
            <person name="Whittaker M."/>
            <person name="Farag I.F."/>
            <person name="Doudna J."/>
            <person name="Cate J.H.D."/>
            <person name="Banfield J.F."/>
        </authorList>
    </citation>
    <scope>NUCLEOTIDE SEQUENCE</scope>
    <source>
        <strain evidence="8">NC_groundwater_763_Ag_S-0.2um_68_21</strain>
    </source>
</reference>
<dbReference type="GO" id="GO:0008270">
    <property type="term" value="F:zinc ion binding"/>
    <property type="evidence" value="ECO:0007669"/>
    <property type="project" value="InterPro"/>
</dbReference>
<keyword evidence="3" id="KW-0963">Cytoplasm</keyword>
<dbReference type="Gene3D" id="3.40.50.720">
    <property type="entry name" value="NAD(P)-binding Rossmann-like Domain"/>
    <property type="match status" value="1"/>
</dbReference>